<feature type="domain" description="Glycosyl transferase family 1" evidence="2">
    <location>
        <begin position="188"/>
        <end position="353"/>
    </location>
</feature>
<dbReference type="GO" id="GO:0016757">
    <property type="term" value="F:glycosyltransferase activity"/>
    <property type="evidence" value="ECO:0007669"/>
    <property type="project" value="InterPro"/>
</dbReference>
<protein>
    <submittedName>
        <fullName evidence="4">Glycosyl transferase</fullName>
    </submittedName>
</protein>
<dbReference type="PANTHER" id="PTHR46401">
    <property type="entry name" value="GLYCOSYLTRANSFERASE WBBK-RELATED"/>
    <property type="match status" value="1"/>
</dbReference>
<proteinExistence type="predicted"/>
<dbReference type="GO" id="GO:0009103">
    <property type="term" value="P:lipopolysaccharide biosynthetic process"/>
    <property type="evidence" value="ECO:0007669"/>
    <property type="project" value="TreeGrafter"/>
</dbReference>
<evidence type="ECO:0000313" key="4">
    <source>
        <dbReference type="EMBL" id="VAX16054.1"/>
    </source>
</evidence>
<evidence type="ECO:0000256" key="1">
    <source>
        <dbReference type="ARBA" id="ARBA00022679"/>
    </source>
</evidence>
<gene>
    <name evidence="4" type="ORF">MNBD_IGNAVI01-2013</name>
</gene>
<evidence type="ECO:0000259" key="2">
    <source>
        <dbReference type="Pfam" id="PF00534"/>
    </source>
</evidence>
<dbReference type="Pfam" id="PF00534">
    <property type="entry name" value="Glycos_transf_1"/>
    <property type="match status" value="1"/>
</dbReference>
<keyword evidence="1 4" id="KW-0808">Transferase</keyword>
<dbReference type="InterPro" id="IPR028098">
    <property type="entry name" value="Glyco_trans_4-like_N"/>
</dbReference>
<feature type="domain" description="Glycosyltransferase subfamily 4-like N-terminal" evidence="3">
    <location>
        <begin position="15"/>
        <end position="163"/>
    </location>
</feature>
<dbReference type="SUPFAM" id="SSF53756">
    <property type="entry name" value="UDP-Glycosyltransferase/glycogen phosphorylase"/>
    <property type="match status" value="1"/>
</dbReference>
<sequence>MQKITIVSAAYPLRGGIAHFAGLLYKELIKYFTVDVITFKRQYPSFLFPGKTQLEKGDAVEKIPTSVELDSINPLNWIKVGKKIRDAKPDLLILKYWMPFFAPAYGVISRIVKKNGKTKILAICHNVIPHEKKPGDRAFTKFFFTAVDYFILLSNSVKDDLLSIVKKPNYKVLFHPVYSNFGNSVSKTEAKRHIKTEEERVLLFFGFIRDYKGLDVLLKAVAILKSQMRLKLIIAGEFYSNEDKYLKLIDELDLKNWVTLHNDFIPQDEVKYYFSACDVVVLPYKSATQSGIVQIANNFNKPMISTNVGGLGEVIKENQTGYLVEKENPEQLANAILKYYNENKEEEFSNNIKSEREKYSWEVFVKEMLDLIETKKNVER</sequence>
<dbReference type="Pfam" id="PF13439">
    <property type="entry name" value="Glyco_transf_4"/>
    <property type="match status" value="1"/>
</dbReference>
<reference evidence="4" key="1">
    <citation type="submission" date="2018-06" db="EMBL/GenBank/DDBJ databases">
        <authorList>
            <person name="Zhirakovskaya E."/>
        </authorList>
    </citation>
    <scope>NUCLEOTIDE SEQUENCE</scope>
</reference>
<dbReference type="InterPro" id="IPR001296">
    <property type="entry name" value="Glyco_trans_1"/>
</dbReference>
<accession>A0A3B1BVX6</accession>
<evidence type="ECO:0000259" key="3">
    <source>
        <dbReference type="Pfam" id="PF13439"/>
    </source>
</evidence>
<name>A0A3B1BVX6_9ZZZZ</name>
<dbReference type="Gene3D" id="3.40.50.2000">
    <property type="entry name" value="Glycogen Phosphorylase B"/>
    <property type="match status" value="2"/>
</dbReference>
<organism evidence="4">
    <name type="scientific">hydrothermal vent metagenome</name>
    <dbReference type="NCBI Taxonomy" id="652676"/>
    <lineage>
        <taxon>unclassified sequences</taxon>
        <taxon>metagenomes</taxon>
        <taxon>ecological metagenomes</taxon>
    </lineage>
</organism>
<dbReference type="AlphaFoldDB" id="A0A3B1BVX6"/>
<dbReference type="EMBL" id="UOGD01000043">
    <property type="protein sequence ID" value="VAX16054.1"/>
    <property type="molecule type" value="Genomic_DNA"/>
</dbReference>
<dbReference type="PANTHER" id="PTHR46401:SF2">
    <property type="entry name" value="GLYCOSYLTRANSFERASE WBBK-RELATED"/>
    <property type="match status" value="1"/>
</dbReference>